<gene>
    <name evidence="1" type="ORF">D1868_05350</name>
</gene>
<dbReference type="EMBL" id="CP045483">
    <property type="protein sequence ID" value="QGR20513.1"/>
    <property type="molecule type" value="Genomic_DNA"/>
</dbReference>
<name>A0A650CRW7_9CREN</name>
<dbReference type="InterPro" id="IPR017938">
    <property type="entry name" value="Riboflavin_synthase-like_b-brl"/>
</dbReference>
<accession>A0A650CRW7</accession>
<protein>
    <recommendedName>
        <fullName evidence="3">2-polyprenylphenol hydroxylase</fullName>
    </recommendedName>
</protein>
<dbReference type="OrthoDB" id="35401at2157"/>
<organism evidence="1 2">
    <name type="scientific">Stygiolobus azoricus</name>
    <dbReference type="NCBI Taxonomy" id="41675"/>
    <lineage>
        <taxon>Archaea</taxon>
        <taxon>Thermoproteota</taxon>
        <taxon>Thermoprotei</taxon>
        <taxon>Sulfolobales</taxon>
        <taxon>Sulfolobaceae</taxon>
        <taxon>Stygiolobus</taxon>
    </lineage>
</organism>
<evidence type="ECO:0008006" key="3">
    <source>
        <dbReference type="Google" id="ProtNLM"/>
    </source>
</evidence>
<dbReference type="Proteomes" id="UP000423396">
    <property type="component" value="Chromosome"/>
</dbReference>
<dbReference type="KEGG" id="sazo:D1868_05350"/>
<dbReference type="SUPFAM" id="SSF63380">
    <property type="entry name" value="Riboflavin synthase domain-like"/>
    <property type="match status" value="1"/>
</dbReference>
<reference evidence="1 2" key="1">
    <citation type="submission" date="2019-10" db="EMBL/GenBank/DDBJ databases">
        <title>Genome Sequences from Six Type Strain Members of the Archaeal Family Sulfolobaceae: Acidianus ambivalens, Acidianus infernus, Metallosphaera prunae, Stygiolobus azoricus, Sulfolobus metallicus, and Sulfurisphaera ohwakuensis.</title>
        <authorList>
            <person name="Counts J.A."/>
            <person name="Kelly R.M."/>
        </authorList>
    </citation>
    <scope>NUCLEOTIDE SEQUENCE [LARGE SCALE GENOMIC DNA]</scope>
    <source>
        <strain evidence="1 2">FC6</strain>
    </source>
</reference>
<proteinExistence type="predicted"/>
<evidence type="ECO:0000313" key="2">
    <source>
        <dbReference type="Proteomes" id="UP000423396"/>
    </source>
</evidence>
<evidence type="ECO:0000313" key="1">
    <source>
        <dbReference type="EMBL" id="QGR20513.1"/>
    </source>
</evidence>
<dbReference type="AlphaFoldDB" id="A0A650CRW7"/>
<sequence>MFEINRVSVKYPFKPRAGQYISIIFPKELEIPLTVGDYDEENKVLTLFIESQKLIAMIQGKKKLLIKGPLGKPINLDRTGNVLGIIRNRKNYLDLRYALKVLSERGSKVNIYCLEKCDVGEFKTVENVNDSKEYDLILASVPESDVKNLPLNALVYVRWVKMNCNLGVCGECNYNGILPCVEGPFVEVRELVDQR</sequence>
<keyword evidence="2" id="KW-1185">Reference proteome</keyword>